<protein>
    <submittedName>
        <fullName evidence="1">Uncharacterized protein</fullName>
    </submittedName>
</protein>
<dbReference type="Proteomes" id="UP000006334">
    <property type="component" value="Unassembled WGS sequence"/>
</dbReference>
<keyword evidence="2" id="KW-1185">Reference proteome</keyword>
<name>K6YFN0_9ALTE</name>
<dbReference type="AlphaFoldDB" id="K6YFN0"/>
<evidence type="ECO:0000313" key="1">
    <source>
        <dbReference type="EMBL" id="GAC15428.1"/>
    </source>
</evidence>
<gene>
    <name evidence="1" type="ORF">GLIP_2807</name>
</gene>
<proteinExistence type="predicted"/>
<comment type="caution">
    <text evidence="1">The sequence shown here is derived from an EMBL/GenBank/DDBJ whole genome shotgun (WGS) entry which is preliminary data.</text>
</comment>
<reference evidence="1 2" key="1">
    <citation type="journal article" date="2017" name="Antonie Van Leeuwenhoek">
        <title>Rhizobium rhizosphaerae sp. nov., a novel species isolated from rice rhizosphere.</title>
        <authorList>
            <person name="Zhao J.J."/>
            <person name="Zhang J."/>
            <person name="Zhang R.J."/>
            <person name="Zhang C.W."/>
            <person name="Yin H.Q."/>
            <person name="Zhang X.X."/>
        </authorList>
    </citation>
    <scope>NUCLEOTIDE SEQUENCE [LARGE SCALE GENOMIC DNA]</scope>
    <source>
        <strain evidence="1 2">E3</strain>
    </source>
</reference>
<evidence type="ECO:0000313" key="2">
    <source>
        <dbReference type="Proteomes" id="UP000006334"/>
    </source>
</evidence>
<organism evidence="1 2">
    <name type="scientific">Aliiglaciecola lipolytica E3</name>
    <dbReference type="NCBI Taxonomy" id="1127673"/>
    <lineage>
        <taxon>Bacteria</taxon>
        <taxon>Pseudomonadati</taxon>
        <taxon>Pseudomonadota</taxon>
        <taxon>Gammaproteobacteria</taxon>
        <taxon>Alteromonadales</taxon>
        <taxon>Alteromonadaceae</taxon>
        <taxon>Aliiglaciecola</taxon>
    </lineage>
</organism>
<sequence>MYLAVISIDWLVRKVNETLQRYGLRVNQQLNFFADSKVIKV</sequence>
<accession>K6YFN0</accession>
<dbReference type="EMBL" id="BAEN01000055">
    <property type="protein sequence ID" value="GAC15428.1"/>
    <property type="molecule type" value="Genomic_DNA"/>
</dbReference>
<dbReference type="STRING" id="1127673.GLIP_2807"/>